<reference evidence="2 3" key="1">
    <citation type="journal article" date="2010" name="Nature">
        <title>Genome sequencing and analysis of the model grass Brachypodium distachyon.</title>
        <authorList>
            <consortium name="International Brachypodium Initiative"/>
        </authorList>
    </citation>
    <scope>NUCLEOTIDE SEQUENCE [LARGE SCALE GENOMIC DNA]</scope>
    <source>
        <strain evidence="2 3">Bd21</strain>
    </source>
</reference>
<dbReference type="AlphaFoldDB" id="A0A0Q3K076"/>
<protein>
    <submittedName>
        <fullName evidence="2 3">Uncharacterized protein</fullName>
    </submittedName>
</protein>
<evidence type="ECO:0000313" key="4">
    <source>
        <dbReference type="Proteomes" id="UP000008810"/>
    </source>
</evidence>
<dbReference type="Proteomes" id="UP000008810">
    <property type="component" value="Chromosome 2"/>
</dbReference>
<evidence type="ECO:0000313" key="2">
    <source>
        <dbReference type="EMBL" id="KQK04153.1"/>
    </source>
</evidence>
<name>A0A0Q3K076_BRADI</name>
<accession>A0A0Q3K076</accession>
<gene>
    <name evidence="2" type="ORF">BRADI_2g12001v3</name>
</gene>
<feature type="region of interest" description="Disordered" evidence="1">
    <location>
        <begin position="1"/>
        <end position="26"/>
    </location>
</feature>
<dbReference type="EMBL" id="CM000881">
    <property type="protein sequence ID" value="KQK04153.1"/>
    <property type="molecule type" value="Genomic_DNA"/>
</dbReference>
<reference evidence="3" key="3">
    <citation type="submission" date="2018-08" db="UniProtKB">
        <authorList>
            <consortium name="EnsemblPlants"/>
        </authorList>
    </citation>
    <scope>IDENTIFICATION</scope>
    <source>
        <strain evidence="3">cv. Bd21</strain>
    </source>
</reference>
<dbReference type="Gramene" id="KQK04153">
    <property type="protein sequence ID" value="KQK04153"/>
    <property type="gene ID" value="BRADI_2g12001v3"/>
</dbReference>
<proteinExistence type="predicted"/>
<evidence type="ECO:0000256" key="1">
    <source>
        <dbReference type="SAM" id="MobiDB-lite"/>
    </source>
</evidence>
<feature type="compositionally biased region" description="Low complexity" evidence="1">
    <location>
        <begin position="1"/>
        <end position="13"/>
    </location>
</feature>
<keyword evidence="4" id="KW-1185">Reference proteome</keyword>
<dbReference type="EnsemblPlants" id="KQK04153">
    <property type="protein sequence ID" value="KQK04153"/>
    <property type="gene ID" value="BRADI_2g12001v3"/>
</dbReference>
<sequence>MTTSSRSLRSTKSGMTRKMGMKQFSNGRMTGTMMMSMMTSPCSSGKSWRATRQRTRICGLAFAFCDLVRQQTATGTMCSCDK</sequence>
<dbReference type="InParanoid" id="A0A0Q3K076"/>
<reference evidence="2" key="2">
    <citation type="submission" date="2017-06" db="EMBL/GenBank/DDBJ databases">
        <title>WGS assembly of Brachypodium distachyon.</title>
        <authorList>
            <consortium name="The International Brachypodium Initiative"/>
            <person name="Lucas S."/>
            <person name="Harmon-Smith M."/>
            <person name="Lail K."/>
            <person name="Tice H."/>
            <person name="Grimwood J."/>
            <person name="Bruce D."/>
            <person name="Barry K."/>
            <person name="Shu S."/>
            <person name="Lindquist E."/>
            <person name="Wang M."/>
            <person name="Pitluck S."/>
            <person name="Vogel J.P."/>
            <person name="Garvin D.F."/>
            <person name="Mockler T.C."/>
            <person name="Schmutz J."/>
            <person name="Rokhsar D."/>
            <person name="Bevan M.W."/>
        </authorList>
    </citation>
    <scope>NUCLEOTIDE SEQUENCE</scope>
    <source>
        <strain evidence="2">Bd21</strain>
    </source>
</reference>
<evidence type="ECO:0000313" key="3">
    <source>
        <dbReference type="EnsemblPlants" id="KQK04153"/>
    </source>
</evidence>
<organism evidence="2">
    <name type="scientific">Brachypodium distachyon</name>
    <name type="common">Purple false brome</name>
    <name type="synonym">Trachynia distachya</name>
    <dbReference type="NCBI Taxonomy" id="15368"/>
    <lineage>
        <taxon>Eukaryota</taxon>
        <taxon>Viridiplantae</taxon>
        <taxon>Streptophyta</taxon>
        <taxon>Embryophyta</taxon>
        <taxon>Tracheophyta</taxon>
        <taxon>Spermatophyta</taxon>
        <taxon>Magnoliopsida</taxon>
        <taxon>Liliopsida</taxon>
        <taxon>Poales</taxon>
        <taxon>Poaceae</taxon>
        <taxon>BOP clade</taxon>
        <taxon>Pooideae</taxon>
        <taxon>Stipodae</taxon>
        <taxon>Brachypodieae</taxon>
        <taxon>Brachypodium</taxon>
    </lineage>
</organism>